<accession>A0A2G9WNR8</accession>
<gene>
    <name evidence="1" type="ORF">CJ014_25795</name>
</gene>
<comment type="caution">
    <text evidence="1">The sequence shown here is derived from an EMBL/GenBank/DDBJ whole genome shotgun (WGS) entry which is preliminary data.</text>
</comment>
<organism evidence="1 2">
    <name type="scientific">Pleomorphomonas carboxyditropha</name>
    <dbReference type="NCBI Taxonomy" id="2023338"/>
    <lineage>
        <taxon>Bacteria</taxon>
        <taxon>Pseudomonadati</taxon>
        <taxon>Pseudomonadota</taxon>
        <taxon>Alphaproteobacteria</taxon>
        <taxon>Hyphomicrobiales</taxon>
        <taxon>Pleomorphomonadaceae</taxon>
        <taxon>Pleomorphomonas</taxon>
    </lineage>
</organism>
<dbReference type="Gene3D" id="2.30.30.110">
    <property type="match status" value="1"/>
</dbReference>
<proteinExistence type="predicted"/>
<dbReference type="InterPro" id="IPR003477">
    <property type="entry name" value="PemK-like"/>
</dbReference>
<dbReference type="InterPro" id="IPR011067">
    <property type="entry name" value="Plasmid_toxin/cell-grow_inhib"/>
</dbReference>
<name>A0A2G9WNR8_9HYPH</name>
<dbReference type="RefSeq" id="WP_100083382.1">
    <property type="nucleotide sequence ID" value="NZ_NQVN01000037.1"/>
</dbReference>
<protein>
    <submittedName>
        <fullName evidence="1">Growth inhibitor PemK</fullName>
    </submittedName>
</protein>
<keyword evidence="2" id="KW-1185">Reference proteome</keyword>
<evidence type="ECO:0000313" key="1">
    <source>
        <dbReference type="EMBL" id="PIO96347.1"/>
    </source>
</evidence>
<dbReference type="SUPFAM" id="SSF50118">
    <property type="entry name" value="Cell growth inhibitor/plasmid maintenance toxic component"/>
    <property type="match status" value="1"/>
</dbReference>
<sequence>MRRGDLVTIAVSGDYGKPRPAVVMQDDAFAELPSVTVLPITSDVHEEHAIRITVEPDDSNSLRKPSQIMVDRAVTVPRGKVGTVFGRLDHRTLSVVDVALARFLGLGERVA</sequence>
<dbReference type="OrthoDB" id="3196747at2"/>
<dbReference type="EMBL" id="NQVN01000037">
    <property type="protein sequence ID" value="PIO96347.1"/>
    <property type="molecule type" value="Genomic_DNA"/>
</dbReference>
<dbReference type="GO" id="GO:0003677">
    <property type="term" value="F:DNA binding"/>
    <property type="evidence" value="ECO:0007669"/>
    <property type="project" value="InterPro"/>
</dbReference>
<dbReference type="Proteomes" id="UP000231070">
    <property type="component" value="Unassembled WGS sequence"/>
</dbReference>
<dbReference type="Pfam" id="PF02452">
    <property type="entry name" value="PemK_toxin"/>
    <property type="match status" value="1"/>
</dbReference>
<evidence type="ECO:0000313" key="2">
    <source>
        <dbReference type="Proteomes" id="UP000231070"/>
    </source>
</evidence>
<dbReference type="AlphaFoldDB" id="A0A2G9WNR8"/>
<reference evidence="1 2" key="1">
    <citation type="submission" date="2017-08" db="EMBL/GenBank/DDBJ databases">
        <title>Pleomorphomonas carboxidotrophicus sp. nov., a new mesophilic hydrogenogenic carboxidotroph.</title>
        <authorList>
            <person name="Esquivel-Elizondo S."/>
            <person name="Krajmalnik-Brown R."/>
            <person name="Maldonado J."/>
        </authorList>
    </citation>
    <scope>NUCLEOTIDE SEQUENCE [LARGE SCALE GENOMIC DNA]</scope>
    <source>
        <strain evidence="1 2">SVCO-16</strain>
    </source>
</reference>